<evidence type="ECO:0000256" key="11">
    <source>
        <dbReference type="RuleBase" id="RU368005"/>
    </source>
</evidence>
<dbReference type="PANTHER" id="PTHR28202:SF1">
    <property type="entry name" value="ASSEMBLY FACTOR CBP4"/>
    <property type="match status" value="1"/>
</dbReference>
<keyword evidence="4 11" id="KW-0999">Mitochondrion inner membrane</keyword>
<keyword evidence="3 11" id="KW-0812">Transmembrane</keyword>
<accession>A0A6G1KUX6</accession>
<proteinExistence type="inferred from homology"/>
<evidence type="ECO:0000256" key="1">
    <source>
        <dbReference type="ARBA" id="ARBA00004434"/>
    </source>
</evidence>
<feature type="transmembrane region" description="Helical" evidence="11">
    <location>
        <begin position="6"/>
        <end position="27"/>
    </location>
</feature>
<dbReference type="OrthoDB" id="5576752at2759"/>
<dbReference type="GO" id="GO:0034551">
    <property type="term" value="P:mitochondrial respiratory chain complex III assembly"/>
    <property type="evidence" value="ECO:0007669"/>
    <property type="project" value="TreeGrafter"/>
</dbReference>
<evidence type="ECO:0000256" key="8">
    <source>
        <dbReference type="ARBA" id="ARBA00023186"/>
    </source>
</evidence>
<comment type="similarity">
    <text evidence="2 11">Belongs to the CBP4 family.</text>
</comment>
<name>A0A6G1KUX6_9PEZI</name>
<comment type="subcellular location">
    <subcellularLocation>
        <location evidence="1 11">Mitochondrion inner membrane</location>
        <topology evidence="1 11">Single-pass membrane protein</topology>
    </subcellularLocation>
</comment>
<dbReference type="InterPro" id="IPR012420">
    <property type="entry name" value="Cbp4"/>
</dbReference>
<evidence type="ECO:0000256" key="2">
    <source>
        <dbReference type="ARBA" id="ARBA00006780"/>
    </source>
</evidence>
<dbReference type="EMBL" id="ML995934">
    <property type="protein sequence ID" value="KAF2764210.1"/>
    <property type="molecule type" value="Genomic_DNA"/>
</dbReference>
<evidence type="ECO:0000256" key="6">
    <source>
        <dbReference type="ARBA" id="ARBA00023128"/>
    </source>
</evidence>
<keyword evidence="13" id="KW-1185">Reference proteome</keyword>
<dbReference type="GO" id="GO:0005743">
    <property type="term" value="C:mitochondrial inner membrane"/>
    <property type="evidence" value="ECO:0007669"/>
    <property type="project" value="UniProtKB-SubCell"/>
</dbReference>
<evidence type="ECO:0000256" key="7">
    <source>
        <dbReference type="ARBA" id="ARBA00023136"/>
    </source>
</evidence>
<organism evidence="12 13">
    <name type="scientific">Teratosphaeria nubilosa</name>
    <dbReference type="NCBI Taxonomy" id="161662"/>
    <lineage>
        <taxon>Eukaryota</taxon>
        <taxon>Fungi</taxon>
        <taxon>Dikarya</taxon>
        <taxon>Ascomycota</taxon>
        <taxon>Pezizomycotina</taxon>
        <taxon>Dothideomycetes</taxon>
        <taxon>Dothideomycetidae</taxon>
        <taxon>Mycosphaerellales</taxon>
        <taxon>Teratosphaeriaceae</taxon>
        <taxon>Teratosphaeria</taxon>
    </lineage>
</organism>
<evidence type="ECO:0000256" key="10">
    <source>
        <dbReference type="ARBA" id="ARBA00031521"/>
    </source>
</evidence>
<evidence type="ECO:0000256" key="9">
    <source>
        <dbReference type="ARBA" id="ARBA00025413"/>
    </source>
</evidence>
<sequence length="116" mass="13624">MKTVTWVKMLAAGGVMCIGGPALIYYVTPSEEELFLRYNPELQRRSLERRKEKQEDFDNFVGRLKDYSKSDKPIWTVWEQEAEKRRQLGITQELDRRRAVAAEEAARKAEMQKSLQ</sequence>
<protein>
    <recommendedName>
        <fullName evidence="10 11">Cytochrome b mRNA-processing protein 4</fullName>
    </recommendedName>
</protein>
<dbReference type="PANTHER" id="PTHR28202">
    <property type="entry name" value="ASSEMBLY FACTOR CBP4"/>
    <property type="match status" value="1"/>
</dbReference>
<evidence type="ECO:0000313" key="13">
    <source>
        <dbReference type="Proteomes" id="UP000799436"/>
    </source>
</evidence>
<keyword evidence="7 11" id="KW-0472">Membrane</keyword>
<evidence type="ECO:0000313" key="12">
    <source>
        <dbReference type="EMBL" id="KAF2764210.1"/>
    </source>
</evidence>
<comment type="function">
    <text evidence="9 11">Essential for the assembly of ubiquinol-cytochrome c reductase. It has a direct effect on the correct occurrence of the Rieske protein, core 4, core 5 and apocytochrome b.</text>
</comment>
<gene>
    <name evidence="12" type="ORF">EJ03DRAFT_332062</name>
</gene>
<reference evidence="12" key="1">
    <citation type="journal article" date="2020" name="Stud. Mycol.">
        <title>101 Dothideomycetes genomes: a test case for predicting lifestyles and emergence of pathogens.</title>
        <authorList>
            <person name="Haridas S."/>
            <person name="Albert R."/>
            <person name="Binder M."/>
            <person name="Bloem J."/>
            <person name="Labutti K."/>
            <person name="Salamov A."/>
            <person name="Andreopoulos B."/>
            <person name="Baker S."/>
            <person name="Barry K."/>
            <person name="Bills G."/>
            <person name="Bluhm B."/>
            <person name="Cannon C."/>
            <person name="Castanera R."/>
            <person name="Culley D."/>
            <person name="Daum C."/>
            <person name="Ezra D."/>
            <person name="Gonzalez J."/>
            <person name="Henrissat B."/>
            <person name="Kuo A."/>
            <person name="Liang C."/>
            <person name="Lipzen A."/>
            <person name="Lutzoni F."/>
            <person name="Magnuson J."/>
            <person name="Mondo S."/>
            <person name="Nolan M."/>
            <person name="Ohm R."/>
            <person name="Pangilinan J."/>
            <person name="Park H.-J."/>
            <person name="Ramirez L."/>
            <person name="Alfaro M."/>
            <person name="Sun H."/>
            <person name="Tritt A."/>
            <person name="Yoshinaga Y."/>
            <person name="Zwiers L.-H."/>
            <person name="Turgeon B."/>
            <person name="Goodwin S."/>
            <person name="Spatafora J."/>
            <person name="Crous P."/>
            <person name="Grigoriev I."/>
        </authorList>
    </citation>
    <scope>NUCLEOTIDE SEQUENCE</scope>
    <source>
        <strain evidence="12">CBS 116005</strain>
    </source>
</reference>
<keyword evidence="8 11" id="KW-0143">Chaperone</keyword>
<dbReference type="Pfam" id="PF07960">
    <property type="entry name" value="CBP4"/>
    <property type="match status" value="1"/>
</dbReference>
<keyword evidence="5 11" id="KW-1133">Transmembrane helix</keyword>
<keyword evidence="6 11" id="KW-0496">Mitochondrion</keyword>
<evidence type="ECO:0000256" key="5">
    <source>
        <dbReference type="ARBA" id="ARBA00022989"/>
    </source>
</evidence>
<dbReference type="AlphaFoldDB" id="A0A6G1KUX6"/>
<evidence type="ECO:0000256" key="3">
    <source>
        <dbReference type="ARBA" id="ARBA00022692"/>
    </source>
</evidence>
<dbReference type="Proteomes" id="UP000799436">
    <property type="component" value="Unassembled WGS sequence"/>
</dbReference>
<evidence type="ECO:0000256" key="4">
    <source>
        <dbReference type="ARBA" id="ARBA00022792"/>
    </source>
</evidence>